<keyword evidence="3" id="KW-1185">Reference proteome</keyword>
<feature type="region of interest" description="Disordered" evidence="1">
    <location>
        <begin position="11"/>
        <end position="36"/>
    </location>
</feature>
<dbReference type="EMBL" id="LSSN01001538">
    <property type="protein sequence ID" value="OMJ19254.1"/>
    <property type="molecule type" value="Genomic_DNA"/>
</dbReference>
<name>A0A1R1XXL8_9FUNG</name>
<sequence>MARTVELLARLPSASGGERSNEQRQSLESGRRDSVNDPLRLQAGVVDAAGIIDDERGFCDFRSERQLRADPRGCLIARVAVARHQALHLLVARARNNDRFRTVPVETRFEQQRDIENDELRAFEVLGNDAKN</sequence>
<dbReference type="AlphaFoldDB" id="A0A1R1XXL8"/>
<evidence type="ECO:0000313" key="3">
    <source>
        <dbReference type="Proteomes" id="UP000187283"/>
    </source>
</evidence>
<gene>
    <name evidence="2" type="ORF">AYI70_g4850</name>
</gene>
<evidence type="ECO:0000256" key="1">
    <source>
        <dbReference type="SAM" id="MobiDB-lite"/>
    </source>
</evidence>
<organism evidence="2 3">
    <name type="scientific">Smittium culicis</name>
    <dbReference type="NCBI Taxonomy" id="133412"/>
    <lineage>
        <taxon>Eukaryota</taxon>
        <taxon>Fungi</taxon>
        <taxon>Fungi incertae sedis</taxon>
        <taxon>Zoopagomycota</taxon>
        <taxon>Kickxellomycotina</taxon>
        <taxon>Harpellomycetes</taxon>
        <taxon>Harpellales</taxon>
        <taxon>Legeriomycetaceae</taxon>
        <taxon>Smittium</taxon>
    </lineage>
</organism>
<accession>A0A1R1XXL8</accession>
<evidence type="ECO:0000313" key="2">
    <source>
        <dbReference type="EMBL" id="OMJ19254.1"/>
    </source>
</evidence>
<proteinExistence type="predicted"/>
<comment type="caution">
    <text evidence="2">The sequence shown here is derived from an EMBL/GenBank/DDBJ whole genome shotgun (WGS) entry which is preliminary data.</text>
</comment>
<dbReference type="Proteomes" id="UP000187283">
    <property type="component" value="Unassembled WGS sequence"/>
</dbReference>
<reference evidence="2 3" key="1">
    <citation type="submission" date="2017-01" db="EMBL/GenBank/DDBJ databases">
        <authorList>
            <person name="Mah S.A."/>
            <person name="Swanson W.J."/>
            <person name="Moy G.W."/>
            <person name="Vacquier V.D."/>
        </authorList>
    </citation>
    <scope>NUCLEOTIDE SEQUENCE [LARGE SCALE GENOMIC DNA]</scope>
    <source>
        <strain evidence="2 3">GSMNP</strain>
    </source>
</reference>
<protein>
    <submittedName>
        <fullName evidence="2">Uncharacterized protein</fullName>
    </submittedName>
</protein>